<evidence type="ECO:0000256" key="1">
    <source>
        <dbReference type="SAM" id="MobiDB-lite"/>
    </source>
</evidence>
<dbReference type="AlphaFoldDB" id="A0A0N4UZM8"/>
<sequence>MENLFHLLDAMIHVFNCPIDPSTLGEFQRGRSPAPEEEVFEEKSKVEKSVVYQRDGRRIVDGKIETEQSAEEAWRAAIKSGAILGWKKKCDIMILSSPNDIENNEDENDSGRDDKYSRMEKERLKMPTVAGTQLRRTASAKFKVALKKLRRLNSKE</sequence>
<evidence type="ECO:0000313" key="3">
    <source>
        <dbReference type="Proteomes" id="UP000274131"/>
    </source>
</evidence>
<name>A0A0N4UZM8_ENTVE</name>
<protein>
    <submittedName>
        <fullName evidence="2 4">Uncharacterized protein</fullName>
    </submittedName>
</protein>
<keyword evidence="3" id="KW-1185">Reference proteome</keyword>
<evidence type="ECO:0000313" key="2">
    <source>
        <dbReference type="EMBL" id="VDD87653.1"/>
    </source>
</evidence>
<dbReference type="Proteomes" id="UP000274131">
    <property type="component" value="Unassembled WGS sequence"/>
</dbReference>
<evidence type="ECO:0000313" key="4">
    <source>
        <dbReference type="WBParaSite" id="EVEC_0000308801-mRNA-1"/>
    </source>
</evidence>
<proteinExistence type="predicted"/>
<dbReference type="WBParaSite" id="EVEC_0000308801-mRNA-1">
    <property type="protein sequence ID" value="EVEC_0000308801-mRNA-1"/>
    <property type="gene ID" value="EVEC_0000308801"/>
</dbReference>
<feature type="region of interest" description="Disordered" evidence="1">
    <location>
        <begin position="97"/>
        <end position="123"/>
    </location>
</feature>
<feature type="compositionally biased region" description="Basic and acidic residues" evidence="1">
    <location>
        <begin position="109"/>
        <end position="123"/>
    </location>
</feature>
<dbReference type="OrthoDB" id="5798700at2759"/>
<gene>
    <name evidence="2" type="ORF">EVEC_LOCUS2796</name>
</gene>
<dbReference type="EMBL" id="UXUI01007450">
    <property type="protein sequence ID" value="VDD87653.1"/>
    <property type="molecule type" value="Genomic_DNA"/>
</dbReference>
<reference evidence="2 3" key="2">
    <citation type="submission" date="2018-10" db="EMBL/GenBank/DDBJ databases">
        <authorList>
            <consortium name="Pathogen Informatics"/>
        </authorList>
    </citation>
    <scope>NUCLEOTIDE SEQUENCE [LARGE SCALE GENOMIC DNA]</scope>
</reference>
<reference evidence="4" key="1">
    <citation type="submission" date="2017-02" db="UniProtKB">
        <authorList>
            <consortium name="WormBaseParasite"/>
        </authorList>
    </citation>
    <scope>IDENTIFICATION</scope>
</reference>
<accession>A0A0N4UZM8</accession>
<organism evidence="4">
    <name type="scientific">Enterobius vermicularis</name>
    <name type="common">Human pinworm</name>
    <dbReference type="NCBI Taxonomy" id="51028"/>
    <lineage>
        <taxon>Eukaryota</taxon>
        <taxon>Metazoa</taxon>
        <taxon>Ecdysozoa</taxon>
        <taxon>Nematoda</taxon>
        <taxon>Chromadorea</taxon>
        <taxon>Rhabditida</taxon>
        <taxon>Spirurina</taxon>
        <taxon>Oxyuridomorpha</taxon>
        <taxon>Oxyuroidea</taxon>
        <taxon>Oxyuridae</taxon>
        <taxon>Enterobius</taxon>
    </lineage>
</organism>